<proteinExistence type="predicted"/>
<dbReference type="Proteomes" id="UP000586305">
    <property type="component" value="Unassembled WGS sequence"/>
</dbReference>
<sequence>MTLLEQNVGQFVTYDSLPDEPYGLDEIRRYLASKNQLRFVTNQELEEVCDLEIVEELSANLINEDIKENVVVNNF</sequence>
<dbReference type="EMBL" id="JABBPG010000003">
    <property type="protein sequence ID" value="NOU50919.1"/>
    <property type="molecule type" value="Genomic_DNA"/>
</dbReference>
<evidence type="ECO:0000313" key="1">
    <source>
        <dbReference type="EMBL" id="NOU50919.1"/>
    </source>
</evidence>
<gene>
    <name evidence="1" type="ORF">HG263_10290</name>
</gene>
<name>A0A849VBB5_9GAMM</name>
<organism evidence="1 2">
    <name type="scientific">Pseudoalteromonas caenipelagi</name>
    <dbReference type="NCBI Taxonomy" id="2726988"/>
    <lineage>
        <taxon>Bacteria</taxon>
        <taxon>Pseudomonadati</taxon>
        <taxon>Pseudomonadota</taxon>
        <taxon>Gammaproteobacteria</taxon>
        <taxon>Alteromonadales</taxon>
        <taxon>Pseudoalteromonadaceae</taxon>
        <taxon>Pseudoalteromonas</taxon>
    </lineage>
</organism>
<reference evidence="1 2" key="1">
    <citation type="submission" date="2020-04" db="EMBL/GenBank/DDBJ databases">
        <title>Pseudoalteromonas caenipelagi sp. nov., isolated from a tidal flat.</title>
        <authorList>
            <person name="Park S."/>
            <person name="Yoon J.-H."/>
        </authorList>
    </citation>
    <scope>NUCLEOTIDE SEQUENCE [LARGE SCALE GENOMIC DNA]</scope>
    <source>
        <strain evidence="1 2">JBTF-M23</strain>
    </source>
</reference>
<comment type="caution">
    <text evidence="1">The sequence shown here is derived from an EMBL/GenBank/DDBJ whole genome shotgun (WGS) entry which is preliminary data.</text>
</comment>
<evidence type="ECO:0000313" key="2">
    <source>
        <dbReference type="Proteomes" id="UP000586305"/>
    </source>
</evidence>
<keyword evidence="2" id="KW-1185">Reference proteome</keyword>
<accession>A0A849VBB5</accession>
<dbReference type="AlphaFoldDB" id="A0A849VBB5"/>
<dbReference type="RefSeq" id="WP_171625986.1">
    <property type="nucleotide sequence ID" value="NZ_JABBPG010000003.1"/>
</dbReference>
<protein>
    <submittedName>
        <fullName evidence="1">Uncharacterized protein</fullName>
    </submittedName>
</protein>